<comment type="caution">
    <text evidence="5">The sequence shown here is derived from an EMBL/GenBank/DDBJ whole genome shotgun (WGS) entry which is preliminary data.</text>
</comment>
<evidence type="ECO:0000256" key="1">
    <source>
        <dbReference type="ARBA" id="ARBA00022603"/>
    </source>
</evidence>
<feature type="transmembrane region" description="Helical" evidence="4">
    <location>
        <begin position="61"/>
        <end position="77"/>
    </location>
</feature>
<evidence type="ECO:0000313" key="5">
    <source>
        <dbReference type="EMBL" id="MBK1712958.1"/>
    </source>
</evidence>
<feature type="transmembrane region" description="Helical" evidence="4">
    <location>
        <begin position="37"/>
        <end position="54"/>
    </location>
</feature>
<dbReference type="InterPro" id="IPR026170">
    <property type="entry name" value="FAM173A/B"/>
</dbReference>
<dbReference type="GO" id="GO:0032259">
    <property type="term" value="P:methylation"/>
    <property type="evidence" value="ECO:0007669"/>
    <property type="project" value="UniProtKB-KW"/>
</dbReference>
<organism evidence="5 6">
    <name type="scientific">Rubrivivax gelatinosus</name>
    <name type="common">Rhodocyclus gelatinosus</name>
    <name type="synonym">Rhodopseudomonas gelatinosa</name>
    <dbReference type="NCBI Taxonomy" id="28068"/>
    <lineage>
        <taxon>Bacteria</taxon>
        <taxon>Pseudomonadati</taxon>
        <taxon>Pseudomonadota</taxon>
        <taxon>Betaproteobacteria</taxon>
        <taxon>Burkholderiales</taxon>
        <taxon>Sphaerotilaceae</taxon>
        <taxon>Rubrivivax</taxon>
    </lineage>
</organism>
<dbReference type="Proteomes" id="UP001041814">
    <property type="component" value="Unassembled WGS sequence"/>
</dbReference>
<keyword evidence="4" id="KW-1133">Transmembrane helix</keyword>
<dbReference type="Gene3D" id="3.40.50.150">
    <property type="entry name" value="Vaccinia Virus protein VP39"/>
    <property type="match status" value="1"/>
</dbReference>
<dbReference type="InterPro" id="IPR029063">
    <property type="entry name" value="SAM-dependent_MTases_sf"/>
</dbReference>
<gene>
    <name evidence="5" type="ORF">CKO43_09225</name>
</gene>
<dbReference type="PANTHER" id="PTHR13610:SF9">
    <property type="entry name" value="FI06469P"/>
    <property type="match status" value="1"/>
</dbReference>
<dbReference type="SUPFAM" id="SSF53335">
    <property type="entry name" value="S-adenosyl-L-methionine-dependent methyltransferases"/>
    <property type="match status" value="1"/>
</dbReference>
<dbReference type="GO" id="GO:0008168">
    <property type="term" value="F:methyltransferase activity"/>
    <property type="evidence" value="ECO:0007669"/>
    <property type="project" value="UniProtKB-KW"/>
</dbReference>
<dbReference type="RefSeq" id="WP_200378471.1">
    <property type="nucleotide sequence ID" value="NZ_NRRU01000028.1"/>
</dbReference>
<proteinExistence type="predicted"/>
<evidence type="ECO:0000313" key="6">
    <source>
        <dbReference type="Proteomes" id="UP001041814"/>
    </source>
</evidence>
<keyword evidence="1 5" id="KW-0489">Methyltransferase</keyword>
<evidence type="ECO:0000256" key="4">
    <source>
        <dbReference type="SAM" id="Phobius"/>
    </source>
</evidence>
<keyword evidence="4" id="KW-0472">Membrane</keyword>
<evidence type="ECO:0000256" key="2">
    <source>
        <dbReference type="ARBA" id="ARBA00022679"/>
    </source>
</evidence>
<dbReference type="EMBL" id="NRRU01000028">
    <property type="protein sequence ID" value="MBK1712958.1"/>
    <property type="molecule type" value="Genomic_DNA"/>
</dbReference>
<protein>
    <submittedName>
        <fullName evidence="5">Methyltransferase type 12</fullName>
    </submittedName>
</protein>
<keyword evidence="6" id="KW-1185">Reference proteome</keyword>
<sequence>MSIPTLVRLPWPLPALAAWLLAWAVFAALAAAGQGGLPAFAAASAAGCVIAAGAQGRWRRLLAGAGFPLSALALGALPQLPGWAWLVALLPLALAYPLKAWRDAPFFPTPAQALDGLGAVVVLAPRARVLDAGCGLGHGLQALHRLWPQAVFEGVEWSRPLAWLAARRCPFAQVRRGDLWAGSWAGLDLLYVFQRPESMVRVLAKAEAEMAPGSWLVSLEFPLPGREPLADAGGGGGRPVWVYRVGESGNTSSIGPGARR</sequence>
<keyword evidence="4" id="KW-0812">Transmembrane</keyword>
<reference evidence="5" key="2">
    <citation type="journal article" date="2020" name="Microorganisms">
        <title>Osmotic Adaptation and Compatible Solute Biosynthesis of Phototrophic Bacteria as Revealed from Genome Analyses.</title>
        <authorList>
            <person name="Imhoff J.F."/>
            <person name="Rahn T."/>
            <person name="Kunzel S."/>
            <person name="Keller A."/>
            <person name="Neulinger S.C."/>
        </authorList>
    </citation>
    <scope>NUCLEOTIDE SEQUENCE</scope>
    <source>
        <strain evidence="5">IM 151</strain>
    </source>
</reference>
<evidence type="ECO:0000256" key="3">
    <source>
        <dbReference type="ARBA" id="ARBA00022691"/>
    </source>
</evidence>
<keyword evidence="3" id="KW-0949">S-adenosyl-L-methionine</keyword>
<accession>A0ABS1DTY1</accession>
<name>A0ABS1DTY1_RUBGE</name>
<dbReference type="PANTHER" id="PTHR13610">
    <property type="entry name" value="METHYLTRANSFERASE DOMAIN-CONTAINING PROTEIN"/>
    <property type="match status" value="1"/>
</dbReference>
<reference evidence="5" key="1">
    <citation type="submission" date="2017-08" db="EMBL/GenBank/DDBJ databases">
        <authorList>
            <person name="Imhoff J.F."/>
            <person name="Rahn T."/>
            <person name="Kuenzel S."/>
            <person name="Neulinger S.C."/>
        </authorList>
    </citation>
    <scope>NUCLEOTIDE SEQUENCE</scope>
    <source>
        <strain evidence="5">IM 151</strain>
    </source>
</reference>
<keyword evidence="2" id="KW-0808">Transferase</keyword>